<evidence type="ECO:0000313" key="3">
    <source>
        <dbReference type="Proteomes" id="UP000660262"/>
    </source>
</evidence>
<dbReference type="Proteomes" id="UP000660262">
    <property type="component" value="Unassembled WGS sequence"/>
</dbReference>
<comment type="caution">
    <text evidence="2">The sequence shown here is derived from an EMBL/GenBank/DDBJ whole genome shotgun (WGS) entry which is preliminary data.</text>
</comment>
<feature type="region of interest" description="Disordered" evidence="1">
    <location>
        <begin position="150"/>
        <end position="169"/>
    </location>
</feature>
<keyword evidence="3" id="KW-1185">Reference proteome</keyword>
<protein>
    <submittedName>
        <fullName evidence="2">Uncharacterized protein</fullName>
    </submittedName>
</protein>
<name>A0A830HUV1_9CHLO</name>
<dbReference type="AlphaFoldDB" id="A0A830HUV1"/>
<evidence type="ECO:0000313" key="2">
    <source>
        <dbReference type="EMBL" id="GHP11256.1"/>
    </source>
</evidence>
<dbReference type="OrthoDB" id="192262at2759"/>
<proteinExistence type="predicted"/>
<gene>
    <name evidence="2" type="ORF">PPROV_000998400</name>
</gene>
<sequence>MLALTSMQINNDFGGLAPLVSLVLFVYVNGQIQKFRREQEEKAMKAAGEAMSEAAKETVEGITQEQWAKLALCVLIDLAGDSSFLLPGLGELSDGVYAPIEAFALNSLFSSGALGGIGFVEEALPFSDALPTATVAWMLQTLAPESGVTKALGIKPPSPKEKTSEVTEE</sequence>
<reference evidence="2" key="1">
    <citation type="submission" date="2020-10" db="EMBL/GenBank/DDBJ databases">
        <title>Unveiling of a novel bifunctional photoreceptor, Dualchrome1, isolated from a cosmopolitan green alga.</title>
        <authorList>
            <person name="Suzuki S."/>
            <person name="Kawachi M."/>
        </authorList>
    </citation>
    <scope>NUCLEOTIDE SEQUENCE</scope>
    <source>
        <strain evidence="2">NIES 2893</strain>
    </source>
</reference>
<feature type="compositionally biased region" description="Basic and acidic residues" evidence="1">
    <location>
        <begin position="158"/>
        <end position="169"/>
    </location>
</feature>
<organism evidence="2 3">
    <name type="scientific">Pycnococcus provasolii</name>
    <dbReference type="NCBI Taxonomy" id="41880"/>
    <lineage>
        <taxon>Eukaryota</taxon>
        <taxon>Viridiplantae</taxon>
        <taxon>Chlorophyta</taxon>
        <taxon>Pseudoscourfieldiophyceae</taxon>
        <taxon>Pseudoscourfieldiales</taxon>
        <taxon>Pycnococcaceae</taxon>
        <taxon>Pycnococcus</taxon>
    </lineage>
</organism>
<accession>A0A830HUV1</accession>
<dbReference type="EMBL" id="BNJQ01000033">
    <property type="protein sequence ID" value="GHP11256.1"/>
    <property type="molecule type" value="Genomic_DNA"/>
</dbReference>
<evidence type="ECO:0000256" key="1">
    <source>
        <dbReference type="SAM" id="MobiDB-lite"/>
    </source>
</evidence>